<gene>
    <name evidence="5" type="primary">xylR_2</name>
    <name evidence="5" type="ORF">STSP2_02231</name>
</gene>
<reference evidence="6" key="1">
    <citation type="submission" date="2017-02" db="EMBL/GenBank/DDBJ databases">
        <title>Comparative genomics and description of representatives of a novel lineage of planctomycetes thriving in anoxic sediments.</title>
        <authorList>
            <person name="Spring S."/>
            <person name="Bunk B."/>
            <person name="Sproer C."/>
        </authorList>
    </citation>
    <scope>NUCLEOTIDE SEQUENCE [LARGE SCALE GENOMIC DNA]</scope>
    <source>
        <strain evidence="6">ST-NAGAB-D1</strain>
    </source>
</reference>
<keyword evidence="3" id="KW-0804">Transcription</keyword>
<evidence type="ECO:0000313" key="6">
    <source>
        <dbReference type="Proteomes" id="UP000189674"/>
    </source>
</evidence>
<dbReference type="Pfam" id="PF12833">
    <property type="entry name" value="HTH_18"/>
    <property type="match status" value="1"/>
</dbReference>
<dbReference type="KEGG" id="alus:STSP2_02231"/>
<dbReference type="PROSITE" id="PS01124">
    <property type="entry name" value="HTH_ARAC_FAMILY_2"/>
    <property type="match status" value="1"/>
</dbReference>
<sequence length="388" mass="43480">MKHIPRIGLLIETSRGYGQSLLSGIAIFSRLHGPWSFSRNLPFYRKSPEDAGSSPQLNLVDGIIAHTDDAQTLLPAIDLGIPMIVQGIKDVCQNLPTIIADDTAVGKMAAEHFLDRNFKNFAFCGFDEMYWSQLRKQGFGDAVQEAGYDLHAFAHPQANDKRWQENEQALLVEWLEALPKPVGIFACNDDRSQDIAEACMLAGLNVPQDAAILGVDNDELICELSEFPLSSIALSTEKAGYMAAELLNKMLSGDRIDNAQITIDPLYVVTRRSTDIFAMDDKEVATAARLIKESLHDTIAINDIADQVALSRRAIELRFRREMGCTINNYIQKERVARIKDLLLQTDWTVSQIAEKTGFSSATYMVQVFHKHMKETPLNYRKRHHPTS</sequence>
<evidence type="ECO:0000256" key="1">
    <source>
        <dbReference type="ARBA" id="ARBA00023015"/>
    </source>
</evidence>
<dbReference type="GO" id="GO:0000976">
    <property type="term" value="F:transcription cis-regulatory region binding"/>
    <property type="evidence" value="ECO:0007669"/>
    <property type="project" value="TreeGrafter"/>
</dbReference>
<evidence type="ECO:0000256" key="2">
    <source>
        <dbReference type="ARBA" id="ARBA00023125"/>
    </source>
</evidence>
<keyword evidence="2" id="KW-0238">DNA-binding</keyword>
<dbReference type="SUPFAM" id="SSF53822">
    <property type="entry name" value="Periplasmic binding protein-like I"/>
    <property type="match status" value="1"/>
</dbReference>
<dbReference type="STRING" id="1936003.STSP2_02231"/>
<dbReference type="AlphaFoldDB" id="A0A1U9NNF3"/>
<evidence type="ECO:0000259" key="4">
    <source>
        <dbReference type="PROSITE" id="PS01124"/>
    </source>
</evidence>
<dbReference type="SMART" id="SM00342">
    <property type="entry name" value="HTH_ARAC"/>
    <property type="match status" value="1"/>
</dbReference>
<dbReference type="CDD" id="cd01543">
    <property type="entry name" value="PBP1_XylR"/>
    <property type="match status" value="1"/>
</dbReference>
<dbReference type="GO" id="GO:0003700">
    <property type="term" value="F:DNA-binding transcription factor activity"/>
    <property type="evidence" value="ECO:0007669"/>
    <property type="project" value="InterPro"/>
</dbReference>
<dbReference type="InterPro" id="IPR018060">
    <property type="entry name" value="HTH_AraC"/>
</dbReference>
<dbReference type="PANTHER" id="PTHR30146:SF24">
    <property type="entry name" value="XYLOSE OPERON REGULATORY PROTEIN"/>
    <property type="match status" value="1"/>
</dbReference>
<dbReference type="Gene3D" id="3.40.50.2300">
    <property type="match status" value="2"/>
</dbReference>
<evidence type="ECO:0000256" key="3">
    <source>
        <dbReference type="ARBA" id="ARBA00023163"/>
    </source>
</evidence>
<dbReference type="SUPFAM" id="SSF46689">
    <property type="entry name" value="Homeodomain-like"/>
    <property type="match status" value="2"/>
</dbReference>
<dbReference type="OrthoDB" id="9795616at2"/>
<protein>
    <submittedName>
        <fullName evidence="5">Xylose operon regulatory protein</fullName>
    </submittedName>
</protein>
<dbReference type="InterPro" id="IPR046335">
    <property type="entry name" value="LacI/GalR-like_sensor"/>
</dbReference>
<keyword evidence="1" id="KW-0805">Transcription regulation</keyword>
<accession>A0A1U9NNF3</accession>
<dbReference type="PANTHER" id="PTHR30146">
    <property type="entry name" value="LACI-RELATED TRANSCRIPTIONAL REPRESSOR"/>
    <property type="match status" value="1"/>
</dbReference>
<organism evidence="5 6">
    <name type="scientific">Anaerohalosphaera lusitana</name>
    <dbReference type="NCBI Taxonomy" id="1936003"/>
    <lineage>
        <taxon>Bacteria</taxon>
        <taxon>Pseudomonadati</taxon>
        <taxon>Planctomycetota</taxon>
        <taxon>Phycisphaerae</taxon>
        <taxon>Sedimentisphaerales</taxon>
        <taxon>Anaerohalosphaeraceae</taxon>
        <taxon>Anaerohalosphaera</taxon>
    </lineage>
</organism>
<keyword evidence="6" id="KW-1185">Reference proteome</keyword>
<dbReference type="EMBL" id="CP019791">
    <property type="protein sequence ID" value="AQT69046.1"/>
    <property type="molecule type" value="Genomic_DNA"/>
</dbReference>
<proteinExistence type="predicted"/>
<dbReference type="Proteomes" id="UP000189674">
    <property type="component" value="Chromosome"/>
</dbReference>
<dbReference type="InterPro" id="IPR028082">
    <property type="entry name" value="Peripla_BP_I"/>
</dbReference>
<dbReference type="Gene3D" id="1.10.10.60">
    <property type="entry name" value="Homeodomain-like"/>
    <property type="match status" value="1"/>
</dbReference>
<dbReference type="InterPro" id="IPR009057">
    <property type="entry name" value="Homeodomain-like_sf"/>
</dbReference>
<evidence type="ECO:0000313" key="5">
    <source>
        <dbReference type="EMBL" id="AQT69046.1"/>
    </source>
</evidence>
<dbReference type="Pfam" id="PF13377">
    <property type="entry name" value="Peripla_BP_3"/>
    <property type="match status" value="1"/>
</dbReference>
<name>A0A1U9NNF3_9BACT</name>
<dbReference type="RefSeq" id="WP_146662543.1">
    <property type="nucleotide sequence ID" value="NZ_CP019791.1"/>
</dbReference>
<feature type="domain" description="HTH araC/xylS-type" evidence="4">
    <location>
        <begin position="285"/>
        <end position="383"/>
    </location>
</feature>